<keyword evidence="1" id="KW-0812">Transmembrane</keyword>
<sequence>MRVSGFLVVLVALGFAGIVWMMVDIVDLGWSEVPGSTYACGVLGVVLSAFALYREFGGQPIVTLDPYSVDPAEQYEEQKKRDGLN</sequence>
<organism evidence="2 3">
    <name type="scientific">Gordonia caeni</name>
    <dbReference type="NCBI Taxonomy" id="1007097"/>
    <lineage>
        <taxon>Bacteria</taxon>
        <taxon>Bacillati</taxon>
        <taxon>Actinomycetota</taxon>
        <taxon>Actinomycetes</taxon>
        <taxon>Mycobacteriales</taxon>
        <taxon>Gordoniaceae</taxon>
        <taxon>Gordonia</taxon>
    </lineage>
</organism>
<keyword evidence="1" id="KW-1133">Transmembrane helix</keyword>
<evidence type="ECO:0000256" key="1">
    <source>
        <dbReference type="SAM" id="Phobius"/>
    </source>
</evidence>
<comment type="caution">
    <text evidence="2">The sequence shown here is derived from an EMBL/GenBank/DDBJ whole genome shotgun (WGS) entry which is preliminary data.</text>
</comment>
<reference evidence="3" key="1">
    <citation type="journal article" date="2019" name="Int. J. Syst. Evol. Microbiol.">
        <title>The Global Catalogue of Microorganisms (GCM) 10K type strain sequencing project: providing services to taxonomists for standard genome sequencing and annotation.</title>
        <authorList>
            <consortium name="The Broad Institute Genomics Platform"/>
            <consortium name="The Broad Institute Genome Sequencing Center for Infectious Disease"/>
            <person name="Wu L."/>
            <person name="Ma J."/>
        </authorList>
    </citation>
    <scope>NUCLEOTIDE SEQUENCE [LARGE SCALE GENOMIC DNA]</scope>
    <source>
        <strain evidence="3">JCM 16923</strain>
    </source>
</reference>
<keyword evidence="1" id="KW-0472">Membrane</keyword>
<evidence type="ECO:0008006" key="4">
    <source>
        <dbReference type="Google" id="ProtNLM"/>
    </source>
</evidence>
<evidence type="ECO:0000313" key="3">
    <source>
        <dbReference type="Proteomes" id="UP001418444"/>
    </source>
</evidence>
<name>A0ABP7P9Y4_9ACTN</name>
<dbReference type="EMBL" id="BAAAZW010000006">
    <property type="protein sequence ID" value="GAA3962118.1"/>
    <property type="molecule type" value="Genomic_DNA"/>
</dbReference>
<keyword evidence="3" id="KW-1185">Reference proteome</keyword>
<feature type="transmembrane region" description="Helical" evidence="1">
    <location>
        <begin position="5"/>
        <end position="23"/>
    </location>
</feature>
<protein>
    <recommendedName>
        <fullName evidence="4">DUF2530 domain-containing protein</fullName>
    </recommendedName>
</protein>
<gene>
    <name evidence="2" type="ORF">GCM10022231_22850</name>
</gene>
<evidence type="ECO:0000313" key="2">
    <source>
        <dbReference type="EMBL" id="GAA3962118.1"/>
    </source>
</evidence>
<feature type="transmembrane region" description="Helical" evidence="1">
    <location>
        <begin position="35"/>
        <end position="53"/>
    </location>
</feature>
<dbReference type="RefSeq" id="WP_344783789.1">
    <property type="nucleotide sequence ID" value="NZ_BAAAZW010000006.1"/>
</dbReference>
<proteinExistence type="predicted"/>
<accession>A0ABP7P9Y4</accession>
<dbReference type="Proteomes" id="UP001418444">
    <property type="component" value="Unassembled WGS sequence"/>
</dbReference>